<feature type="domain" description="UspA" evidence="4">
    <location>
        <begin position="52"/>
        <end position="180"/>
    </location>
</feature>
<organism evidence="5 6">
    <name type="scientific">Pseudomonas aeruginosa</name>
    <dbReference type="NCBI Taxonomy" id="287"/>
    <lineage>
        <taxon>Bacteria</taxon>
        <taxon>Pseudomonadati</taxon>
        <taxon>Pseudomonadota</taxon>
        <taxon>Gammaproteobacteria</taxon>
        <taxon>Pseudomonadales</taxon>
        <taxon>Pseudomonadaceae</taxon>
        <taxon>Pseudomonas</taxon>
    </lineage>
</organism>
<dbReference type="InterPro" id="IPR006016">
    <property type="entry name" value="UspA"/>
</dbReference>
<keyword evidence="3" id="KW-0067">ATP-binding</keyword>
<protein>
    <recommendedName>
        <fullName evidence="4">UspA domain-containing protein</fullName>
    </recommendedName>
</protein>
<proteinExistence type="inferred from homology"/>
<comment type="similarity">
    <text evidence="1">Belongs to the universal stress protein A family.</text>
</comment>
<evidence type="ECO:0000256" key="3">
    <source>
        <dbReference type="ARBA" id="ARBA00022840"/>
    </source>
</evidence>
<evidence type="ECO:0000313" key="6">
    <source>
        <dbReference type="Proteomes" id="UP000270834"/>
    </source>
</evidence>
<evidence type="ECO:0000256" key="2">
    <source>
        <dbReference type="ARBA" id="ARBA00022741"/>
    </source>
</evidence>
<dbReference type="EMBL" id="RBSQ01001280">
    <property type="protein sequence ID" value="RMS45958.1"/>
    <property type="molecule type" value="Genomic_DNA"/>
</dbReference>
<dbReference type="PANTHER" id="PTHR46268">
    <property type="entry name" value="STRESS RESPONSE PROTEIN NHAX"/>
    <property type="match status" value="1"/>
</dbReference>
<evidence type="ECO:0000259" key="4">
    <source>
        <dbReference type="Pfam" id="PF00582"/>
    </source>
</evidence>
<reference evidence="5 6" key="1">
    <citation type="submission" date="2018-08" db="EMBL/GenBank/DDBJ databases">
        <title>Recombination of ecologically and evolutionarily significant loci maintains genetic cohesion in the Pseudomonas syringae species complex.</title>
        <authorList>
            <person name="Dillon M."/>
            <person name="Thakur S."/>
            <person name="Almeida R.N.D."/>
            <person name="Weir B.S."/>
            <person name="Guttman D.S."/>
        </authorList>
    </citation>
    <scope>NUCLEOTIDE SEQUENCE [LARGE SCALE GENOMIC DNA]</scope>
    <source>
        <strain evidence="5 6">ICMP 7846</strain>
    </source>
</reference>
<evidence type="ECO:0000313" key="5">
    <source>
        <dbReference type="EMBL" id="RMS45958.1"/>
    </source>
</evidence>
<gene>
    <name evidence="5" type="ORF">ALP65_03866</name>
</gene>
<feature type="domain" description="UspA" evidence="4">
    <location>
        <begin position="190"/>
        <end position="333"/>
    </location>
</feature>
<dbReference type="GO" id="GO:0005524">
    <property type="term" value="F:ATP binding"/>
    <property type="evidence" value="ECO:0007669"/>
    <property type="project" value="UniProtKB-KW"/>
</dbReference>
<name>A0A3M5D982_PSEAI</name>
<dbReference type="InterPro" id="IPR014729">
    <property type="entry name" value="Rossmann-like_a/b/a_fold"/>
</dbReference>
<evidence type="ECO:0000256" key="1">
    <source>
        <dbReference type="ARBA" id="ARBA00008791"/>
    </source>
</evidence>
<dbReference type="Pfam" id="PF00582">
    <property type="entry name" value="Usp"/>
    <property type="match status" value="2"/>
</dbReference>
<accession>A0A3M5D982</accession>
<dbReference type="InterPro" id="IPR006015">
    <property type="entry name" value="Universal_stress_UspA"/>
</dbReference>
<dbReference type="SUPFAM" id="SSF52402">
    <property type="entry name" value="Adenine nucleotide alpha hydrolases-like"/>
    <property type="match status" value="2"/>
</dbReference>
<dbReference type="Proteomes" id="UP000270834">
    <property type="component" value="Unassembled WGS sequence"/>
</dbReference>
<dbReference type="PANTHER" id="PTHR46268:SF27">
    <property type="entry name" value="UNIVERSAL STRESS PROTEIN RV2623"/>
    <property type="match status" value="1"/>
</dbReference>
<dbReference type="AlphaFoldDB" id="A0A3M5D982"/>
<dbReference type="CDD" id="cd00293">
    <property type="entry name" value="USP-like"/>
    <property type="match status" value="2"/>
</dbReference>
<comment type="caution">
    <text evidence="5">The sequence shown here is derived from an EMBL/GenBank/DDBJ whole genome shotgun (WGS) entry which is preliminary data.</text>
</comment>
<dbReference type="PRINTS" id="PR01438">
    <property type="entry name" value="UNVRSLSTRESS"/>
</dbReference>
<keyword evidence="2" id="KW-0547">Nucleotide-binding</keyword>
<sequence>MSLAQRPLARPAESPINCFSPKHPLDAHQPAAVASIVQWGRRSTLCQWRWKMKRILVATDLSSRSELAVMRAAALAKARNAELTVLNVLDDDQPPVLIAPQRLAIANLLEVNGQALKERLGVESKAIVRVGDPVVVINAVAEEIGADLLVMGAHRHTPLRDLFIGTTLERVVRNAKIPVLRAAGAPEEEYRRVLLALDFSPTSTRAVQMAGQLGFLDAASLTALHAFEPFAKGMMRYSGIKEDRVEHYVDQEELKANVELRDYVAGLGLGREDIQLRVGEGLPINVIMTEVRRQAPQLTVLGTQGLTGFRRALIGSVAEAALGDLPCDVLAVPPKRD</sequence>
<dbReference type="Gene3D" id="3.40.50.620">
    <property type="entry name" value="HUPs"/>
    <property type="match status" value="2"/>
</dbReference>